<dbReference type="InterPro" id="IPR036388">
    <property type="entry name" value="WH-like_DNA-bd_sf"/>
</dbReference>
<dbReference type="OrthoDB" id="340227at2759"/>
<dbReference type="SUPFAM" id="SSF46785">
    <property type="entry name" value="Winged helix' DNA-binding domain"/>
    <property type="match status" value="1"/>
</dbReference>
<feature type="compositionally biased region" description="Basic and acidic residues" evidence="3">
    <location>
        <begin position="278"/>
        <end position="311"/>
    </location>
</feature>
<dbReference type="STRING" id="4432.A0A1U8AEL4"/>
<feature type="compositionally biased region" description="Polar residues" evidence="3">
    <location>
        <begin position="531"/>
        <end position="545"/>
    </location>
</feature>
<dbReference type="CDD" id="cd07323">
    <property type="entry name" value="LAM"/>
    <property type="match status" value="1"/>
</dbReference>
<accession>A0A1U8AEL4</accession>
<protein>
    <submittedName>
        <fullName evidence="6">La-related protein 1C-like isoform X1</fullName>
    </submittedName>
</protein>
<feature type="compositionally biased region" description="Polar residues" evidence="3">
    <location>
        <begin position="60"/>
        <end position="90"/>
    </location>
</feature>
<dbReference type="RefSeq" id="XP_010266025.1">
    <property type="nucleotide sequence ID" value="XM_010267723.2"/>
</dbReference>
<organism evidence="5 6">
    <name type="scientific">Nelumbo nucifera</name>
    <name type="common">Sacred lotus</name>
    <dbReference type="NCBI Taxonomy" id="4432"/>
    <lineage>
        <taxon>Eukaryota</taxon>
        <taxon>Viridiplantae</taxon>
        <taxon>Streptophyta</taxon>
        <taxon>Embryophyta</taxon>
        <taxon>Tracheophyta</taxon>
        <taxon>Spermatophyta</taxon>
        <taxon>Magnoliopsida</taxon>
        <taxon>Proteales</taxon>
        <taxon>Nelumbonaceae</taxon>
        <taxon>Nelumbo</taxon>
    </lineage>
</organism>
<feature type="compositionally biased region" description="Polar residues" evidence="3">
    <location>
        <begin position="149"/>
        <end position="166"/>
    </location>
</feature>
<feature type="region of interest" description="Disordered" evidence="3">
    <location>
        <begin position="1"/>
        <end position="25"/>
    </location>
</feature>
<feature type="region of interest" description="Disordered" evidence="3">
    <location>
        <begin position="506"/>
        <end position="574"/>
    </location>
</feature>
<dbReference type="PROSITE" id="PS50961">
    <property type="entry name" value="HTH_LA"/>
    <property type="match status" value="1"/>
</dbReference>
<keyword evidence="5" id="KW-1185">Reference proteome</keyword>
<dbReference type="InParanoid" id="A0A1U8AEL4"/>
<dbReference type="FunCoup" id="A0A1U8AEL4">
    <property type="interactions" value="980"/>
</dbReference>
<dbReference type="GeneID" id="104603646"/>
<dbReference type="InterPro" id="IPR006630">
    <property type="entry name" value="La_HTH"/>
</dbReference>
<keyword evidence="1 2" id="KW-0694">RNA-binding</keyword>
<gene>
    <name evidence="6" type="primary">LOC104603646</name>
</gene>
<evidence type="ECO:0000259" key="4">
    <source>
        <dbReference type="PROSITE" id="PS50961"/>
    </source>
</evidence>
<evidence type="ECO:0000256" key="2">
    <source>
        <dbReference type="PROSITE-ProRule" id="PRU00332"/>
    </source>
</evidence>
<name>A0A1U8AEL4_NELNU</name>
<feature type="region of interest" description="Disordered" evidence="3">
    <location>
        <begin position="44"/>
        <end position="99"/>
    </location>
</feature>
<dbReference type="GO" id="GO:0003723">
    <property type="term" value="F:RNA binding"/>
    <property type="evidence" value="ECO:0000318"/>
    <property type="project" value="GO_Central"/>
</dbReference>
<dbReference type="SMART" id="SM00715">
    <property type="entry name" value="LA"/>
    <property type="match status" value="1"/>
</dbReference>
<evidence type="ECO:0000313" key="5">
    <source>
        <dbReference type="Proteomes" id="UP000189703"/>
    </source>
</evidence>
<dbReference type="FunFam" id="1.10.10.10:FF:000131">
    <property type="entry name" value="la-related protein 1B isoform X2"/>
    <property type="match status" value="1"/>
</dbReference>
<dbReference type="eggNOG" id="KOG2590">
    <property type="taxonomic scope" value="Eukaryota"/>
</dbReference>
<dbReference type="InterPro" id="IPR045180">
    <property type="entry name" value="La_dom_prot"/>
</dbReference>
<dbReference type="Pfam" id="PF05383">
    <property type="entry name" value="La"/>
    <property type="match status" value="1"/>
</dbReference>
<feature type="compositionally biased region" description="Basic and acidic residues" evidence="3">
    <location>
        <begin position="506"/>
        <end position="526"/>
    </location>
</feature>
<reference evidence="6" key="1">
    <citation type="submission" date="2025-08" db="UniProtKB">
        <authorList>
            <consortium name="RefSeq"/>
        </authorList>
    </citation>
    <scope>IDENTIFICATION</scope>
</reference>
<evidence type="ECO:0000256" key="1">
    <source>
        <dbReference type="ARBA" id="ARBA00022884"/>
    </source>
</evidence>
<dbReference type="InterPro" id="IPR036390">
    <property type="entry name" value="WH_DNA-bd_sf"/>
</dbReference>
<dbReference type="AlphaFoldDB" id="A0A1U8AEL4"/>
<dbReference type="KEGG" id="nnu:104603646"/>
<evidence type="ECO:0000256" key="3">
    <source>
        <dbReference type="SAM" id="MobiDB-lite"/>
    </source>
</evidence>
<feature type="domain" description="HTH La-type RNA-binding" evidence="4">
    <location>
        <begin position="384"/>
        <end position="474"/>
    </location>
</feature>
<proteinExistence type="predicted"/>
<feature type="compositionally biased region" description="Low complexity" evidence="3">
    <location>
        <begin position="167"/>
        <end position="178"/>
    </location>
</feature>
<feature type="region of interest" description="Disordered" evidence="3">
    <location>
        <begin position="130"/>
        <end position="311"/>
    </location>
</feature>
<feature type="compositionally biased region" description="Polar residues" evidence="3">
    <location>
        <begin position="130"/>
        <end position="142"/>
    </location>
</feature>
<dbReference type="GO" id="GO:0005737">
    <property type="term" value="C:cytoplasm"/>
    <property type="evidence" value="ECO:0007669"/>
    <property type="project" value="UniProtKB-ARBA"/>
</dbReference>
<dbReference type="OMA" id="NMANFST"/>
<evidence type="ECO:0000313" key="6">
    <source>
        <dbReference type="RefSeq" id="XP_010266025.1"/>
    </source>
</evidence>
<sequence>MATTADATSNNLSPRSSGFSGDIFNTPQLRRRNLSSPWAHVVRGDSEAVTASPSSPSSPMIATQEQIPDSDCTTVKVSSSENSVADSPSENDAGMSNVARAKRQAWNKLSNGAVELGPVMGAVSWPALSESTKALPKSSTDSLKGLSDGSVSIPQGPIVTSSQQKESTNNATTNSTPNHVFSTRQKSMKRGGGGGGSANGNFSQPPPPPPAPAMEMPQNNKSGKPPQVVLESAPRDPSHKSNNWETGQRGGFVSQSHIGNDHPQQRNSFRRGNGGSHPRSDGTHHNNYGSRRDQDRGNHEWNSHRGFNGRDVHMQQQRMVPRGFIRPPPPNSTPFIGPPPVRPFGNPMGFPDVTSPVYYVPAPPPEPFRGVPFIHHTPPPMFFPTLDPQLCAMLVRQIDYYFSPENLCKDIFLRQNMDEQGWVPVSLISSFNRVKQLTNNIPFILEAVRSSTVVEVQGDKIRRRNEWMNWPLPPYGQFVTSPGPQSPTVPSYNLLASRVQSIGLDEVHEEKSTKDISKRNSTDSHSEAILSRSSSGDLNSPSQESGGEVIGDVTGQVVSDPSMLARSSIESQSC</sequence>
<dbReference type="PANTHER" id="PTHR22792">
    <property type="entry name" value="LUPUS LA PROTEIN-RELATED"/>
    <property type="match status" value="1"/>
</dbReference>
<dbReference type="Proteomes" id="UP000189703">
    <property type="component" value="Unplaced"/>
</dbReference>
<dbReference type="Gene3D" id="1.10.10.10">
    <property type="entry name" value="Winged helix-like DNA-binding domain superfamily/Winged helix DNA-binding domain"/>
    <property type="match status" value="1"/>
</dbReference>
<dbReference type="PANTHER" id="PTHR22792:SF132">
    <property type="entry name" value="LA-RELATED PROTEIN 1"/>
    <property type="match status" value="1"/>
</dbReference>